<dbReference type="InterPro" id="IPR006349">
    <property type="entry name" value="PGP_euk"/>
</dbReference>
<evidence type="ECO:0000256" key="3">
    <source>
        <dbReference type="PIRSR" id="PIRSR000915-1"/>
    </source>
</evidence>
<evidence type="ECO:0000313" key="6">
    <source>
        <dbReference type="EMBL" id="CAB3242634.1"/>
    </source>
</evidence>
<feature type="binding site" evidence="5">
    <location>
        <position position="25"/>
    </location>
    <ligand>
        <name>Mg(2+)</name>
        <dbReference type="ChEBI" id="CHEBI:18420"/>
    </ligand>
</feature>
<dbReference type="InterPro" id="IPR023214">
    <property type="entry name" value="HAD_sf"/>
</dbReference>
<name>A0A6F9DCJ8_9ASCI</name>
<feature type="binding site" evidence="5">
    <location>
        <position position="245"/>
    </location>
    <ligand>
        <name>Mg(2+)</name>
        <dbReference type="ChEBI" id="CHEBI:18420"/>
    </ligand>
</feature>
<sequence length="305" mass="33049">MANAKAKKVFNELIASCDTFLFDCDGVLWQGYNAIPGAAAVVNFLKKSGKQVIFVTNNSTKSRDKYVAKLSSLGFPSERKNTFGTAYTSAKYLKDIAKINGKVYVIGNEGIGEELDNLGIEHLGIGPDDTSTSQDYDDIKRCELQENVEAVLVGFDGHISFSKLIKAGSYLRDPNCIFVATNDDSRVPLGDSDHIVPGTGAMVKSVCIVAGREPDVWCGKPGKLMFECIQKSHDIDPDQTVMVGDNMKTDIVFGKQNGLKTLLVGTGVATEETIKAILQNSDPALKEQTPDYVLPSLGDWADFCS</sequence>
<dbReference type="NCBIfam" id="TIGR01452">
    <property type="entry name" value="PGP_euk"/>
    <property type="match status" value="1"/>
</dbReference>
<dbReference type="GO" id="GO:0016791">
    <property type="term" value="F:phosphatase activity"/>
    <property type="evidence" value="ECO:0007669"/>
    <property type="project" value="InterPro"/>
</dbReference>
<keyword evidence="5" id="KW-0460">Magnesium</keyword>
<keyword evidence="5" id="KW-0479">Metal-binding</keyword>
<dbReference type="InterPro" id="IPR036412">
    <property type="entry name" value="HAD-like_sf"/>
</dbReference>
<evidence type="ECO:0000256" key="4">
    <source>
        <dbReference type="PIRSR" id="PIRSR000915-2"/>
    </source>
</evidence>
<dbReference type="EMBL" id="LR784874">
    <property type="protein sequence ID" value="CAB3242634.1"/>
    <property type="molecule type" value="mRNA"/>
</dbReference>
<dbReference type="Pfam" id="PF13242">
    <property type="entry name" value="Hydrolase_like"/>
    <property type="match status" value="1"/>
</dbReference>
<organism evidence="6">
    <name type="scientific">Phallusia mammillata</name>
    <dbReference type="NCBI Taxonomy" id="59560"/>
    <lineage>
        <taxon>Eukaryota</taxon>
        <taxon>Metazoa</taxon>
        <taxon>Chordata</taxon>
        <taxon>Tunicata</taxon>
        <taxon>Ascidiacea</taxon>
        <taxon>Phlebobranchia</taxon>
        <taxon>Ascidiidae</taxon>
        <taxon>Phallusia</taxon>
    </lineage>
</organism>
<gene>
    <name evidence="6" type="primary">Enoph1-003</name>
</gene>
<keyword evidence="1 2" id="KW-0378">Hydrolase</keyword>
<dbReference type="PANTHER" id="PTHR19288">
    <property type="entry name" value="4-NITROPHENYLPHOSPHATASE-RELATED"/>
    <property type="match status" value="1"/>
</dbReference>
<feature type="active site" description="Nucleophile" evidence="3">
    <location>
        <position position="23"/>
    </location>
</feature>
<reference evidence="6" key="1">
    <citation type="submission" date="2020-04" db="EMBL/GenBank/DDBJ databases">
        <authorList>
            <person name="Neveu A P."/>
        </authorList>
    </citation>
    <scope>NUCLEOTIDE SEQUENCE</scope>
    <source>
        <tissue evidence="6">Whole embryo</tissue>
    </source>
</reference>
<comment type="cofactor">
    <cofactor evidence="5">
        <name>Mg(2+)</name>
        <dbReference type="ChEBI" id="CHEBI:18420"/>
    </cofactor>
    <text evidence="5">Divalent metal ions. Mg(2+) is the most effective.</text>
</comment>
<proteinExistence type="evidence at transcript level"/>
<evidence type="ECO:0000256" key="5">
    <source>
        <dbReference type="PIRSR" id="PIRSR000915-3"/>
    </source>
</evidence>
<accession>A0A6F9DCJ8</accession>
<dbReference type="GO" id="GO:0046872">
    <property type="term" value="F:metal ion binding"/>
    <property type="evidence" value="ECO:0007669"/>
    <property type="project" value="UniProtKB-KW"/>
</dbReference>
<feature type="binding site" evidence="4">
    <location>
        <position position="220"/>
    </location>
    <ligand>
        <name>substrate</name>
    </ligand>
</feature>
<dbReference type="PIRSF" id="PIRSF000915">
    <property type="entry name" value="PGP-type_phosphatase"/>
    <property type="match status" value="1"/>
</dbReference>
<dbReference type="InterPro" id="IPR006357">
    <property type="entry name" value="HAD-SF_hydro_IIA"/>
</dbReference>
<feature type="binding site" evidence="5">
    <location>
        <position position="23"/>
    </location>
    <ligand>
        <name>Mg(2+)</name>
        <dbReference type="ChEBI" id="CHEBI:18420"/>
    </ligand>
</feature>
<dbReference type="AlphaFoldDB" id="A0A6F9DCJ8"/>
<dbReference type="PANTHER" id="PTHR19288:SF93">
    <property type="entry name" value="FI11325P-RELATED"/>
    <property type="match status" value="1"/>
</dbReference>
<protein>
    <submittedName>
        <fullName evidence="6">Phosphoglycolate phosphatase-like</fullName>
    </submittedName>
</protein>
<dbReference type="GO" id="GO:0005737">
    <property type="term" value="C:cytoplasm"/>
    <property type="evidence" value="ECO:0007669"/>
    <property type="project" value="TreeGrafter"/>
</dbReference>
<evidence type="ECO:0000256" key="2">
    <source>
        <dbReference type="PIRNR" id="PIRNR000915"/>
    </source>
</evidence>
<feature type="active site" description="Nucleophile" evidence="3">
    <location>
        <position position="25"/>
    </location>
</feature>
<dbReference type="SUPFAM" id="SSF56784">
    <property type="entry name" value="HAD-like"/>
    <property type="match status" value="1"/>
</dbReference>
<evidence type="ECO:0000256" key="1">
    <source>
        <dbReference type="ARBA" id="ARBA00022801"/>
    </source>
</evidence>
<dbReference type="Pfam" id="PF13344">
    <property type="entry name" value="Hydrolase_6"/>
    <property type="match status" value="1"/>
</dbReference>
<comment type="similarity">
    <text evidence="2">Belongs to the HAD-like hydrolase superfamily.</text>
</comment>
<dbReference type="Gene3D" id="3.40.50.1000">
    <property type="entry name" value="HAD superfamily/HAD-like"/>
    <property type="match status" value="2"/>
</dbReference>
<dbReference type="NCBIfam" id="TIGR01460">
    <property type="entry name" value="HAD-SF-IIA"/>
    <property type="match status" value="1"/>
</dbReference>